<dbReference type="RefSeq" id="WP_168775956.1">
    <property type="nucleotide sequence ID" value="NZ_JAABNR010000018.1"/>
</dbReference>
<evidence type="ECO:0000313" key="6">
    <source>
        <dbReference type="Proteomes" id="UP001193501"/>
    </source>
</evidence>
<dbReference type="AlphaFoldDB" id="A0AAE4YBY5"/>
<dbReference type="SUPFAM" id="SSF48008">
    <property type="entry name" value="GntR ligand-binding domain-like"/>
    <property type="match status" value="1"/>
</dbReference>
<dbReference type="Gene3D" id="1.20.120.530">
    <property type="entry name" value="GntR ligand-binding domain-like"/>
    <property type="match status" value="1"/>
</dbReference>
<evidence type="ECO:0000259" key="4">
    <source>
        <dbReference type="PROSITE" id="PS50949"/>
    </source>
</evidence>
<keyword evidence="3" id="KW-0804">Transcription</keyword>
<dbReference type="SMART" id="SM00895">
    <property type="entry name" value="FCD"/>
    <property type="match status" value="1"/>
</dbReference>
<dbReference type="Pfam" id="PF07729">
    <property type="entry name" value="FCD"/>
    <property type="match status" value="1"/>
</dbReference>
<dbReference type="InterPro" id="IPR008920">
    <property type="entry name" value="TF_FadR/GntR_C"/>
</dbReference>
<dbReference type="Pfam" id="PF00392">
    <property type="entry name" value="GntR"/>
    <property type="match status" value="1"/>
</dbReference>
<protein>
    <submittedName>
        <fullName evidence="5">FCD domain-containing protein</fullName>
    </submittedName>
</protein>
<evidence type="ECO:0000256" key="3">
    <source>
        <dbReference type="ARBA" id="ARBA00023163"/>
    </source>
</evidence>
<sequence length="239" mass="25799">MPAKAPLHYLNALEAKSRGDAVMDALAAMIEDAGLTVGDRLPPEVLLAEKLNVGRSTIREVLNRWEALGIIRRRRGDGTYLMARVHSSKGPVPLSLRLSGEALLKLLDVRRTLEIEVCRRAALNASPAQRLQIKALCKTLVDLVDAGAPWHKADAAFHGAIYDASGNPMFGQILHRLDEALIRGDESPFGRDDFGLASFPLHHPLADAIVAADPDAAEAAVTAMLRVVADEVQAIIDGR</sequence>
<reference evidence="5" key="1">
    <citation type="submission" date="2020-01" db="EMBL/GenBank/DDBJ databases">
        <authorList>
            <person name="Chen W.-M."/>
        </authorList>
    </citation>
    <scope>NUCLEOTIDE SEQUENCE</scope>
    <source>
        <strain evidence="5">CYK-10</strain>
    </source>
</reference>
<name>A0AAE4YBY5_9RHOB</name>
<keyword evidence="1" id="KW-0805">Transcription regulation</keyword>
<dbReference type="SUPFAM" id="SSF46785">
    <property type="entry name" value="Winged helix' DNA-binding domain"/>
    <property type="match status" value="1"/>
</dbReference>
<evidence type="ECO:0000313" key="5">
    <source>
        <dbReference type="EMBL" id="NBZ89154.1"/>
    </source>
</evidence>
<dbReference type="Proteomes" id="UP001193501">
    <property type="component" value="Unassembled WGS sequence"/>
</dbReference>
<dbReference type="GO" id="GO:0003700">
    <property type="term" value="F:DNA-binding transcription factor activity"/>
    <property type="evidence" value="ECO:0007669"/>
    <property type="project" value="InterPro"/>
</dbReference>
<dbReference type="CDD" id="cd07377">
    <property type="entry name" value="WHTH_GntR"/>
    <property type="match status" value="1"/>
</dbReference>
<proteinExistence type="predicted"/>
<feature type="domain" description="HTH gntR-type" evidence="4">
    <location>
        <begin position="16"/>
        <end position="84"/>
    </location>
</feature>
<dbReference type="InterPro" id="IPR036388">
    <property type="entry name" value="WH-like_DNA-bd_sf"/>
</dbReference>
<dbReference type="PANTHER" id="PTHR43537:SF5">
    <property type="entry name" value="UXU OPERON TRANSCRIPTIONAL REGULATOR"/>
    <property type="match status" value="1"/>
</dbReference>
<dbReference type="Gene3D" id="1.10.10.10">
    <property type="entry name" value="Winged helix-like DNA-binding domain superfamily/Winged helix DNA-binding domain"/>
    <property type="match status" value="1"/>
</dbReference>
<dbReference type="InterPro" id="IPR011711">
    <property type="entry name" value="GntR_C"/>
</dbReference>
<dbReference type="EMBL" id="JAABNR010000018">
    <property type="protein sequence ID" value="NBZ89154.1"/>
    <property type="molecule type" value="Genomic_DNA"/>
</dbReference>
<comment type="caution">
    <text evidence="5">The sequence shown here is derived from an EMBL/GenBank/DDBJ whole genome shotgun (WGS) entry which is preliminary data.</text>
</comment>
<evidence type="ECO:0000256" key="1">
    <source>
        <dbReference type="ARBA" id="ARBA00023015"/>
    </source>
</evidence>
<dbReference type="PROSITE" id="PS50949">
    <property type="entry name" value="HTH_GNTR"/>
    <property type="match status" value="1"/>
</dbReference>
<dbReference type="GO" id="GO:0003677">
    <property type="term" value="F:DNA binding"/>
    <property type="evidence" value="ECO:0007669"/>
    <property type="project" value="UniProtKB-KW"/>
</dbReference>
<dbReference type="SMART" id="SM00345">
    <property type="entry name" value="HTH_GNTR"/>
    <property type="match status" value="1"/>
</dbReference>
<dbReference type="InterPro" id="IPR036390">
    <property type="entry name" value="WH_DNA-bd_sf"/>
</dbReference>
<dbReference type="PRINTS" id="PR00035">
    <property type="entry name" value="HTHGNTR"/>
</dbReference>
<dbReference type="PANTHER" id="PTHR43537">
    <property type="entry name" value="TRANSCRIPTIONAL REGULATOR, GNTR FAMILY"/>
    <property type="match status" value="1"/>
</dbReference>
<organism evidence="5 6">
    <name type="scientific">Stagnihabitans tardus</name>
    <dbReference type="NCBI Taxonomy" id="2699202"/>
    <lineage>
        <taxon>Bacteria</taxon>
        <taxon>Pseudomonadati</taxon>
        <taxon>Pseudomonadota</taxon>
        <taxon>Alphaproteobacteria</taxon>
        <taxon>Rhodobacterales</taxon>
        <taxon>Paracoccaceae</taxon>
        <taxon>Stagnihabitans</taxon>
    </lineage>
</organism>
<keyword evidence="6" id="KW-1185">Reference proteome</keyword>
<keyword evidence="2" id="KW-0238">DNA-binding</keyword>
<gene>
    <name evidence="5" type="ORF">GV832_16315</name>
</gene>
<accession>A0AAE4YBY5</accession>
<dbReference type="InterPro" id="IPR000524">
    <property type="entry name" value="Tscrpt_reg_HTH_GntR"/>
</dbReference>
<evidence type="ECO:0000256" key="2">
    <source>
        <dbReference type="ARBA" id="ARBA00023125"/>
    </source>
</evidence>